<dbReference type="STRING" id="2512241.A0A553I0U4"/>
<dbReference type="AlphaFoldDB" id="A0A553I0U4"/>
<feature type="compositionally biased region" description="Basic and acidic residues" evidence="1">
    <location>
        <begin position="393"/>
        <end position="404"/>
    </location>
</feature>
<protein>
    <submittedName>
        <fullName evidence="2">Uncharacterized protein</fullName>
    </submittedName>
</protein>
<organism evidence="2 3">
    <name type="scientific">Xylaria flabelliformis</name>
    <dbReference type="NCBI Taxonomy" id="2512241"/>
    <lineage>
        <taxon>Eukaryota</taxon>
        <taxon>Fungi</taxon>
        <taxon>Dikarya</taxon>
        <taxon>Ascomycota</taxon>
        <taxon>Pezizomycotina</taxon>
        <taxon>Sordariomycetes</taxon>
        <taxon>Xylariomycetidae</taxon>
        <taxon>Xylariales</taxon>
        <taxon>Xylariaceae</taxon>
        <taxon>Xylaria</taxon>
    </lineage>
</organism>
<keyword evidence="3" id="KW-1185">Reference proteome</keyword>
<feature type="compositionally biased region" description="Basic and acidic residues" evidence="1">
    <location>
        <begin position="594"/>
        <end position="608"/>
    </location>
</feature>
<feature type="compositionally biased region" description="Basic residues" evidence="1">
    <location>
        <begin position="113"/>
        <end position="123"/>
    </location>
</feature>
<feature type="region of interest" description="Disordered" evidence="1">
    <location>
        <begin position="317"/>
        <end position="660"/>
    </location>
</feature>
<comment type="caution">
    <text evidence="2">The sequence shown here is derived from an EMBL/GenBank/DDBJ whole genome shotgun (WGS) entry which is preliminary data.</text>
</comment>
<gene>
    <name evidence="2" type="ORF">FHL15_005200</name>
</gene>
<proteinExistence type="predicted"/>
<dbReference type="InterPro" id="IPR036390">
    <property type="entry name" value="WH_DNA-bd_sf"/>
</dbReference>
<dbReference type="Proteomes" id="UP000319160">
    <property type="component" value="Unassembled WGS sequence"/>
</dbReference>
<dbReference type="EMBL" id="VFLP01000026">
    <property type="protein sequence ID" value="TRX93818.1"/>
    <property type="molecule type" value="Genomic_DNA"/>
</dbReference>
<feature type="compositionally biased region" description="Low complexity" evidence="1">
    <location>
        <begin position="161"/>
        <end position="178"/>
    </location>
</feature>
<dbReference type="OrthoDB" id="2587563at2759"/>
<evidence type="ECO:0000313" key="3">
    <source>
        <dbReference type="Proteomes" id="UP000319160"/>
    </source>
</evidence>
<feature type="region of interest" description="Disordered" evidence="1">
    <location>
        <begin position="109"/>
        <end position="178"/>
    </location>
</feature>
<feature type="compositionally biased region" description="Low complexity" evidence="1">
    <location>
        <begin position="532"/>
        <end position="560"/>
    </location>
</feature>
<name>A0A553I0U4_9PEZI</name>
<dbReference type="GO" id="GO:0016567">
    <property type="term" value="P:protein ubiquitination"/>
    <property type="evidence" value="ECO:0007669"/>
    <property type="project" value="UniProtKB-UniPathway"/>
</dbReference>
<reference evidence="3" key="1">
    <citation type="submission" date="2019-06" db="EMBL/GenBank/DDBJ databases">
        <title>Draft genome sequence of the griseofulvin-producing fungus Xylaria cubensis strain G536.</title>
        <authorList>
            <person name="Mead M.E."/>
            <person name="Raja H.A."/>
            <person name="Steenwyk J.L."/>
            <person name="Knowles S.L."/>
            <person name="Oberlies N.H."/>
            <person name="Rokas A."/>
        </authorList>
    </citation>
    <scope>NUCLEOTIDE SEQUENCE [LARGE SCALE GENOMIC DNA]</scope>
    <source>
        <strain evidence="3">G536</strain>
    </source>
</reference>
<feature type="compositionally biased region" description="Low complexity" evidence="1">
    <location>
        <begin position="611"/>
        <end position="632"/>
    </location>
</feature>
<feature type="compositionally biased region" description="Basic and acidic residues" evidence="1">
    <location>
        <begin position="331"/>
        <end position="349"/>
    </location>
</feature>
<dbReference type="UniPathway" id="UPA00143"/>
<sequence>MAALKIADAGLQLESFPSSRDSLPLQAFGIVLNDSMIEDMIRCVQGGQNVELTLGNTPSFHYGSREESVSVTPDSFDYELYLTSAAPGSKTQRLPHPTMSILKKPPTSLATKKVTKVTTKHTNRAPSSGVDSDADIRAGPKLTNGGPKGSKLLPTGRSAMASVLSSTTTRSLPSSPALNGVASPNPAFSASQQVFEKNKGQRSALVHELAVGDQSFQRLKDVWTGADSDLKPTVEKVADFNKSTEKWSLKKMYWKELDVWNYDYDTPEDRQSAIDNAIKVYDKQRVVLSDAVWDRLLPREDRNKNIVLSKLQASIAKQSTNPPAPKVSGQKAEEGNKSDMDSSKAKGEAMSRSNSQPITSKPKKISEREAQTKRLLSNNPKKPAPKKPTSKVKAAEEKGKRVLSEEFVYDTDTSQEEAPLSQNTATVSKPKPQQKLAEKPVEKPVARMNEKPKEPPAPPTSLKPKAKPAVRPPRGPIKAPGAITKSPQKRPREDEESSSSSGAPLSKRIKPRELPKPIAAPKAPKHRVSDASQNSRTTNSTVSTSFTMKSKNTSPTKSSPLATSPPTNASDFDERSSSQRPPNRPHQHPPQIHRNGERDRERGRDRGQTHSSTNSISASNSAASSAPSINIPNKKRKERDSTDESPETTPTPPTKKPRLATEVLIQARRFTKFYEKYEALHHEIAALKDPPEDKLTDLIDMRARLVNMKRDIQRAAAAAAA</sequence>
<evidence type="ECO:0000313" key="2">
    <source>
        <dbReference type="EMBL" id="TRX93818.1"/>
    </source>
</evidence>
<evidence type="ECO:0000256" key="1">
    <source>
        <dbReference type="SAM" id="MobiDB-lite"/>
    </source>
</evidence>
<dbReference type="SUPFAM" id="SSF46785">
    <property type="entry name" value="Winged helix' DNA-binding domain"/>
    <property type="match status" value="1"/>
</dbReference>
<feature type="compositionally biased region" description="Polar residues" evidence="1">
    <location>
        <begin position="561"/>
        <end position="570"/>
    </location>
</feature>
<feature type="compositionally biased region" description="Basic and acidic residues" evidence="1">
    <location>
        <begin position="436"/>
        <end position="454"/>
    </location>
</feature>
<accession>A0A553I0U4</accession>